<dbReference type="PANTHER" id="PTHR10404">
    <property type="entry name" value="N-ACETYLATED-ALPHA-LINKED ACIDIC DIPEPTIDASE"/>
    <property type="match status" value="1"/>
</dbReference>
<evidence type="ECO:0000259" key="5">
    <source>
        <dbReference type="Pfam" id="PF04253"/>
    </source>
</evidence>
<comment type="similarity">
    <text evidence="1">Belongs to the peptidase M28 family. M28B subfamily.</text>
</comment>
<sequence length="716" mass="78338">MRTQHLSVLAALTAGASACQRDFNIEARHTHRQPLVKRNDDWPPVLSEHETLLSNSFDNVSIDEWSNYYGHQNKLAGYGKEAAQWTADRWSENGFEAHLNEYHVYLRYPVSASLHHTTADGERTQVNIEEDVLEEDDATGYDAISQQTWLGYSPSGNVSAEYVYAGRGSKEDFQTLVNFGVEIEGKVALIRYGGLFRGLKVKNAQDFGAIAAVIFLDPADDGEITVANGYESYPDGPARSPNAVQKGSTLFLSTYPGDPTTPGYPSHEDAPRADPSNVLPRIPSLPVSQAAAAPLLAALNGHGISGEEVNRTNWVGALDAEYFTGPAPGVKLDLDVVSRETITPVHNVIAWINGTNSDETIIIGNHRDTWMVGGNGDPNSGSSILIEFTKAIKKLRETGWQPKRNIVLGSWDAEEWGLIGSVEWVEEHVNWLTETAVAYLNIDVAVSGPRPNLATTPELHTLATETMKKVIHPNFGGFNQSLYDAWYNVSGGTVGVLGSGSDYTPFLHRGINSLDVGSSGGPTDPIWHYHSNYDTYHWMATFGDPGFHVHASQGQYLALLAYHLSSDDVLPIDTQNYAVELRAYYDDLSEYAEEQGADLDLSELDEAIETFKKAADEVKTLEGLAVSLGDDDLKTVVNHKYRDFQRGFISQGGLPDREFYKHVATAPGLDTGYAAVTFPGIHEGVQYAEDGDFEVAQEWVGKTAKGIVAAANILKT</sequence>
<evidence type="ECO:0000259" key="6">
    <source>
        <dbReference type="Pfam" id="PF04389"/>
    </source>
</evidence>
<evidence type="ECO:0008006" key="9">
    <source>
        <dbReference type="Google" id="ProtNLM"/>
    </source>
</evidence>
<dbReference type="Gene3D" id="1.20.930.40">
    <property type="entry name" value="Transferrin receptor-like, dimerisation domain"/>
    <property type="match status" value="1"/>
</dbReference>
<dbReference type="CDD" id="cd02121">
    <property type="entry name" value="PA_GCPII_like"/>
    <property type="match status" value="1"/>
</dbReference>
<evidence type="ECO:0000313" key="7">
    <source>
        <dbReference type="EMBL" id="KAH6684844.1"/>
    </source>
</evidence>
<feature type="signal peptide" evidence="3">
    <location>
        <begin position="1"/>
        <end position="18"/>
    </location>
</feature>
<dbReference type="InterPro" id="IPR007365">
    <property type="entry name" value="TFR-like_dimer_dom"/>
</dbReference>
<dbReference type="Pfam" id="PF04253">
    <property type="entry name" value="TFR_dimer"/>
    <property type="match status" value="1"/>
</dbReference>
<evidence type="ECO:0000259" key="4">
    <source>
        <dbReference type="Pfam" id="PF02225"/>
    </source>
</evidence>
<dbReference type="PROSITE" id="PS51257">
    <property type="entry name" value="PROKAR_LIPOPROTEIN"/>
    <property type="match status" value="1"/>
</dbReference>
<dbReference type="Proteomes" id="UP000770015">
    <property type="component" value="Unassembled WGS sequence"/>
</dbReference>
<dbReference type="GO" id="GO:0004180">
    <property type="term" value="F:carboxypeptidase activity"/>
    <property type="evidence" value="ECO:0007669"/>
    <property type="project" value="TreeGrafter"/>
</dbReference>
<gene>
    <name evidence="7" type="ORF">F5X68DRAFT_20692</name>
</gene>
<evidence type="ECO:0000256" key="2">
    <source>
        <dbReference type="SAM" id="MobiDB-lite"/>
    </source>
</evidence>
<keyword evidence="3" id="KW-0732">Signal</keyword>
<dbReference type="SUPFAM" id="SSF52025">
    <property type="entry name" value="PA domain"/>
    <property type="match status" value="1"/>
</dbReference>
<evidence type="ECO:0000256" key="3">
    <source>
        <dbReference type="SAM" id="SignalP"/>
    </source>
</evidence>
<proteinExistence type="inferred from homology"/>
<dbReference type="InterPro" id="IPR003137">
    <property type="entry name" value="PA_domain"/>
</dbReference>
<dbReference type="Gene3D" id="3.40.630.10">
    <property type="entry name" value="Zn peptidases"/>
    <property type="match status" value="1"/>
</dbReference>
<dbReference type="EMBL" id="JAGSXJ010000016">
    <property type="protein sequence ID" value="KAH6684844.1"/>
    <property type="molecule type" value="Genomic_DNA"/>
</dbReference>
<dbReference type="FunFam" id="3.50.30.30:FF:000008">
    <property type="entry name" value="Glutamate carboxypeptidase 2"/>
    <property type="match status" value="1"/>
</dbReference>
<feature type="domain" description="PA" evidence="4">
    <location>
        <begin position="159"/>
        <end position="235"/>
    </location>
</feature>
<feature type="chain" id="PRO_5040214147" description="Glutamate carboxypeptidase" evidence="3">
    <location>
        <begin position="19"/>
        <end position="716"/>
    </location>
</feature>
<feature type="region of interest" description="Disordered" evidence="2">
    <location>
        <begin position="255"/>
        <end position="274"/>
    </location>
</feature>
<dbReference type="SUPFAM" id="SSF47672">
    <property type="entry name" value="Transferrin receptor-like dimerisation domain"/>
    <property type="match status" value="1"/>
</dbReference>
<dbReference type="FunFam" id="3.40.630.10:FF:000101">
    <property type="entry name" value="N-acetylated alpha-linked acidic dipeptidase like 1"/>
    <property type="match status" value="1"/>
</dbReference>
<dbReference type="OrthoDB" id="5841748at2759"/>
<dbReference type="SUPFAM" id="SSF53187">
    <property type="entry name" value="Zn-dependent exopeptidases"/>
    <property type="match status" value="1"/>
</dbReference>
<feature type="compositionally biased region" description="Low complexity" evidence="2">
    <location>
        <begin position="255"/>
        <end position="265"/>
    </location>
</feature>
<dbReference type="CDD" id="cd08022">
    <property type="entry name" value="M28_PSMA_like"/>
    <property type="match status" value="1"/>
</dbReference>
<dbReference type="Pfam" id="PF02225">
    <property type="entry name" value="PA"/>
    <property type="match status" value="1"/>
</dbReference>
<reference evidence="7" key="1">
    <citation type="journal article" date="2021" name="Nat. Commun.">
        <title>Genetic determinants of endophytism in the Arabidopsis root mycobiome.</title>
        <authorList>
            <person name="Mesny F."/>
            <person name="Miyauchi S."/>
            <person name="Thiergart T."/>
            <person name="Pickel B."/>
            <person name="Atanasova L."/>
            <person name="Karlsson M."/>
            <person name="Huettel B."/>
            <person name="Barry K.W."/>
            <person name="Haridas S."/>
            <person name="Chen C."/>
            <person name="Bauer D."/>
            <person name="Andreopoulos W."/>
            <person name="Pangilinan J."/>
            <person name="LaButti K."/>
            <person name="Riley R."/>
            <person name="Lipzen A."/>
            <person name="Clum A."/>
            <person name="Drula E."/>
            <person name="Henrissat B."/>
            <person name="Kohler A."/>
            <person name="Grigoriev I.V."/>
            <person name="Martin F.M."/>
            <person name="Hacquard S."/>
        </authorList>
    </citation>
    <scope>NUCLEOTIDE SEQUENCE</scope>
    <source>
        <strain evidence="7">MPI-SDFR-AT-0117</strain>
    </source>
</reference>
<organism evidence="7 8">
    <name type="scientific">Plectosphaerella plurivora</name>
    <dbReference type="NCBI Taxonomy" id="936078"/>
    <lineage>
        <taxon>Eukaryota</taxon>
        <taxon>Fungi</taxon>
        <taxon>Dikarya</taxon>
        <taxon>Ascomycota</taxon>
        <taxon>Pezizomycotina</taxon>
        <taxon>Sordariomycetes</taxon>
        <taxon>Hypocreomycetidae</taxon>
        <taxon>Glomerellales</taxon>
        <taxon>Plectosphaerellaceae</taxon>
        <taxon>Plectosphaerella</taxon>
    </lineage>
</organism>
<dbReference type="InterPro" id="IPR046450">
    <property type="entry name" value="PA_dom_sf"/>
</dbReference>
<protein>
    <recommendedName>
        <fullName evidence="9">Glutamate carboxypeptidase</fullName>
    </recommendedName>
</protein>
<evidence type="ECO:0000256" key="1">
    <source>
        <dbReference type="ARBA" id="ARBA00005634"/>
    </source>
</evidence>
<evidence type="ECO:0000313" key="8">
    <source>
        <dbReference type="Proteomes" id="UP000770015"/>
    </source>
</evidence>
<comment type="caution">
    <text evidence="7">The sequence shown here is derived from an EMBL/GenBank/DDBJ whole genome shotgun (WGS) entry which is preliminary data.</text>
</comment>
<dbReference type="InterPro" id="IPR039373">
    <property type="entry name" value="Peptidase_M28B"/>
</dbReference>
<dbReference type="Pfam" id="PF04389">
    <property type="entry name" value="Peptidase_M28"/>
    <property type="match status" value="1"/>
</dbReference>
<name>A0A9P9AAV3_9PEZI</name>
<dbReference type="InterPro" id="IPR036757">
    <property type="entry name" value="TFR-like_dimer_dom_sf"/>
</dbReference>
<accession>A0A9P9AAV3</accession>
<feature type="domain" description="Transferrin receptor-like dimerisation" evidence="5">
    <location>
        <begin position="599"/>
        <end position="715"/>
    </location>
</feature>
<dbReference type="PANTHER" id="PTHR10404:SF46">
    <property type="entry name" value="VACUOLAR PROTEIN SORTING-ASSOCIATED PROTEIN 70"/>
    <property type="match status" value="1"/>
</dbReference>
<feature type="domain" description="Peptidase M28" evidence="6">
    <location>
        <begin position="347"/>
        <end position="537"/>
    </location>
</feature>
<dbReference type="AlphaFoldDB" id="A0A9P9AAV3"/>
<dbReference type="Gene3D" id="3.50.30.30">
    <property type="match status" value="1"/>
</dbReference>
<keyword evidence="8" id="KW-1185">Reference proteome</keyword>
<dbReference type="InterPro" id="IPR007484">
    <property type="entry name" value="Peptidase_M28"/>
</dbReference>